<organism evidence="2 3">
    <name type="scientific">Billgrantia gudaonensis</name>
    <dbReference type="NCBI Taxonomy" id="376427"/>
    <lineage>
        <taxon>Bacteria</taxon>
        <taxon>Pseudomonadati</taxon>
        <taxon>Pseudomonadota</taxon>
        <taxon>Gammaproteobacteria</taxon>
        <taxon>Oceanospirillales</taxon>
        <taxon>Halomonadaceae</taxon>
        <taxon>Billgrantia</taxon>
    </lineage>
</organism>
<dbReference type="Pfam" id="PF13439">
    <property type="entry name" value="Glyco_transf_4"/>
    <property type="match status" value="1"/>
</dbReference>
<gene>
    <name evidence="2" type="ORF">SAMN04487954_102107</name>
</gene>
<dbReference type="PANTHER" id="PTHR45947">
    <property type="entry name" value="SULFOQUINOVOSYL TRANSFERASE SQD2"/>
    <property type="match status" value="1"/>
</dbReference>
<name>A0A1G8PJA9_9GAMM</name>
<dbReference type="CDD" id="cd03801">
    <property type="entry name" value="GT4_PimA-like"/>
    <property type="match status" value="1"/>
</dbReference>
<dbReference type="RefSeq" id="WP_089682794.1">
    <property type="nucleotide sequence ID" value="NZ_FNES01000002.1"/>
</dbReference>
<reference evidence="2 3" key="1">
    <citation type="submission" date="2016-10" db="EMBL/GenBank/DDBJ databases">
        <authorList>
            <person name="de Groot N.N."/>
        </authorList>
    </citation>
    <scope>NUCLEOTIDE SEQUENCE [LARGE SCALE GENOMIC DNA]</scope>
    <source>
        <strain evidence="2 3">CGMCC 1.6133</strain>
    </source>
</reference>
<dbReference type="InterPro" id="IPR050194">
    <property type="entry name" value="Glycosyltransferase_grp1"/>
</dbReference>
<dbReference type="SUPFAM" id="SSF53756">
    <property type="entry name" value="UDP-Glycosyltransferase/glycogen phosphorylase"/>
    <property type="match status" value="1"/>
</dbReference>
<accession>A0A1G8PJA9</accession>
<evidence type="ECO:0000259" key="1">
    <source>
        <dbReference type="Pfam" id="PF13439"/>
    </source>
</evidence>
<feature type="domain" description="Glycosyltransferase subfamily 4-like N-terminal" evidence="1">
    <location>
        <begin position="13"/>
        <end position="146"/>
    </location>
</feature>
<keyword evidence="3" id="KW-1185">Reference proteome</keyword>
<evidence type="ECO:0000313" key="2">
    <source>
        <dbReference type="EMBL" id="SDI92629.1"/>
    </source>
</evidence>
<dbReference type="Gene3D" id="3.40.50.2000">
    <property type="entry name" value="Glycogen Phosphorylase B"/>
    <property type="match status" value="2"/>
</dbReference>
<dbReference type="Pfam" id="PF13692">
    <property type="entry name" value="Glyco_trans_1_4"/>
    <property type="match status" value="1"/>
</dbReference>
<dbReference type="InterPro" id="IPR028098">
    <property type="entry name" value="Glyco_trans_4-like_N"/>
</dbReference>
<dbReference type="OrthoDB" id="9795746at2"/>
<proteinExistence type="predicted"/>
<dbReference type="EMBL" id="FNES01000002">
    <property type="protein sequence ID" value="SDI92629.1"/>
    <property type="molecule type" value="Genomic_DNA"/>
</dbReference>
<keyword evidence="2" id="KW-0808">Transferase</keyword>
<dbReference type="Proteomes" id="UP000198525">
    <property type="component" value="Unassembled WGS sequence"/>
</dbReference>
<dbReference type="STRING" id="376427.SAMN04487954_102107"/>
<dbReference type="PANTHER" id="PTHR45947:SF3">
    <property type="entry name" value="SULFOQUINOVOSYL TRANSFERASE SQD2"/>
    <property type="match status" value="1"/>
</dbReference>
<protein>
    <submittedName>
        <fullName evidence="2">Glycosyltransferase involved in cell wall bisynthesis</fullName>
    </submittedName>
</protein>
<sequence>MRIAHVNLAKGFRGGERQTALLIEGLAARSNLQQVLVCRTDSPLRERLAHVANLRFVAASHQLAGHVHVRKPDIVHAHEAKAVHWAALHRLVKGTPYILTRRVDTPVKEKAVNRWCYRRAACRVAISRTIQRHLEARGWGDVKLIPSAFSGLTSSQEATKCFRAGFPGKFLVGHAGALVDRHKGQRVLLKAARILEPRFPEMHFVFLGDGEDREALQHEASDLSNVTWLGFKENVADYLAGLDVFAFPSRNEGLGSVLLDVMDAGIPVVASNVGGIPDIVEHDETGLLIPNGDADALSEALVRLYRSPGLRDQLCRSARESLQTFCPESMADSYFSLYQSILRHEED</sequence>
<dbReference type="AlphaFoldDB" id="A0A1G8PJA9"/>
<evidence type="ECO:0000313" key="3">
    <source>
        <dbReference type="Proteomes" id="UP000198525"/>
    </source>
</evidence>
<dbReference type="GO" id="GO:0016757">
    <property type="term" value="F:glycosyltransferase activity"/>
    <property type="evidence" value="ECO:0007669"/>
    <property type="project" value="TreeGrafter"/>
</dbReference>